<dbReference type="STRING" id="96561.Dole_0523"/>
<name>A8ZU21_DESOH</name>
<gene>
    <name evidence="3" type="ordered locus">Dole_0523</name>
</gene>
<feature type="domain" description="NAD-dependent epimerase/dehydratase" evidence="2">
    <location>
        <begin position="6"/>
        <end position="235"/>
    </location>
</feature>
<dbReference type="RefSeq" id="WP_012173952.1">
    <property type="nucleotide sequence ID" value="NC_009943.1"/>
</dbReference>
<keyword evidence="4" id="KW-1185">Reference proteome</keyword>
<dbReference type="Proteomes" id="UP000008561">
    <property type="component" value="Chromosome"/>
</dbReference>
<evidence type="ECO:0000256" key="1">
    <source>
        <dbReference type="ARBA" id="ARBA00007637"/>
    </source>
</evidence>
<proteinExistence type="inferred from homology"/>
<reference evidence="3 4" key="1">
    <citation type="submission" date="2007-10" db="EMBL/GenBank/DDBJ databases">
        <title>Complete sequence of Desulfococcus oleovorans Hxd3.</title>
        <authorList>
            <consortium name="US DOE Joint Genome Institute"/>
            <person name="Copeland A."/>
            <person name="Lucas S."/>
            <person name="Lapidus A."/>
            <person name="Barry K."/>
            <person name="Glavina del Rio T."/>
            <person name="Dalin E."/>
            <person name="Tice H."/>
            <person name="Pitluck S."/>
            <person name="Kiss H."/>
            <person name="Brettin T."/>
            <person name="Bruce D."/>
            <person name="Detter J.C."/>
            <person name="Han C."/>
            <person name="Schmutz J."/>
            <person name="Larimer F."/>
            <person name="Land M."/>
            <person name="Hauser L."/>
            <person name="Kyrpides N."/>
            <person name="Kim E."/>
            <person name="Wawrik B."/>
            <person name="Richardson P."/>
        </authorList>
    </citation>
    <scope>NUCLEOTIDE SEQUENCE [LARGE SCALE GENOMIC DNA]</scope>
    <source>
        <strain evidence="4">DSM 6200 / JCM 39069 / Hxd3</strain>
    </source>
</reference>
<dbReference type="Pfam" id="PF01370">
    <property type="entry name" value="Epimerase"/>
    <property type="match status" value="1"/>
</dbReference>
<dbReference type="HOGENOM" id="CLU_007383_1_7_7"/>
<evidence type="ECO:0000313" key="4">
    <source>
        <dbReference type="Proteomes" id="UP000008561"/>
    </source>
</evidence>
<dbReference type="PANTHER" id="PTHR43000">
    <property type="entry name" value="DTDP-D-GLUCOSE 4,6-DEHYDRATASE-RELATED"/>
    <property type="match status" value="1"/>
</dbReference>
<protein>
    <submittedName>
        <fullName evidence="3">NAD-dependent epimerase/dehydratase</fullName>
    </submittedName>
</protein>
<dbReference type="InterPro" id="IPR001509">
    <property type="entry name" value="Epimerase_deHydtase"/>
</dbReference>
<dbReference type="Gene3D" id="3.40.50.720">
    <property type="entry name" value="NAD(P)-binding Rossmann-like Domain"/>
    <property type="match status" value="1"/>
</dbReference>
<comment type="similarity">
    <text evidence="1">Belongs to the NAD(P)-dependent epimerase/dehydratase family.</text>
</comment>
<dbReference type="SUPFAM" id="SSF51735">
    <property type="entry name" value="NAD(P)-binding Rossmann-fold domains"/>
    <property type="match status" value="1"/>
</dbReference>
<organism evidence="3 4">
    <name type="scientific">Desulfosudis oleivorans (strain DSM 6200 / JCM 39069 / Hxd3)</name>
    <name type="common">Desulfococcus oleovorans</name>
    <dbReference type="NCBI Taxonomy" id="96561"/>
    <lineage>
        <taxon>Bacteria</taxon>
        <taxon>Pseudomonadati</taxon>
        <taxon>Thermodesulfobacteriota</taxon>
        <taxon>Desulfobacteria</taxon>
        <taxon>Desulfobacterales</taxon>
        <taxon>Desulfosudaceae</taxon>
        <taxon>Desulfosudis</taxon>
    </lineage>
</organism>
<dbReference type="KEGG" id="dol:Dole_0523"/>
<sequence length="305" mass="33221">MKHPTVLLLGGGGFIGRALAGHLCRTGGPVHVVGRNPVKNFEGGAVFHQGSMADRSLLESILPQCDVVIHLASATTPGSSAGRPLAEADTNILPTLKLLDMFRDCGNRWMIFVSSGGTLYGNPETVPVNESQPLCPLSYHGAGKIAIEAFLHAFAHDSGKHVTILRPANVYGPGQPLSQGFGFIRTVLEHARMDTEVKIWGDGSTVRDFLYIEDMIKGIESVMNADPHTDTYNIGSGEGHSLNNVIKTVEKVCGRPLKVQYSTARQVDVRKIVLDCSKIMEKTGWKPETSLEEGVRLTWQWMLHQ</sequence>
<dbReference type="AlphaFoldDB" id="A8ZU21"/>
<dbReference type="InterPro" id="IPR036291">
    <property type="entry name" value="NAD(P)-bd_dom_sf"/>
</dbReference>
<evidence type="ECO:0000313" key="3">
    <source>
        <dbReference type="EMBL" id="ABW66333.1"/>
    </source>
</evidence>
<evidence type="ECO:0000259" key="2">
    <source>
        <dbReference type="Pfam" id="PF01370"/>
    </source>
</evidence>
<dbReference type="EMBL" id="CP000859">
    <property type="protein sequence ID" value="ABW66333.1"/>
    <property type="molecule type" value="Genomic_DNA"/>
</dbReference>
<accession>A8ZU21</accession>
<dbReference type="eggNOG" id="COG0451">
    <property type="taxonomic scope" value="Bacteria"/>
</dbReference>
<dbReference type="OrthoDB" id="9801785at2"/>